<dbReference type="Proteomes" id="UP001620405">
    <property type="component" value="Unassembled WGS sequence"/>
</dbReference>
<dbReference type="EMBL" id="JADIKG010000013">
    <property type="protein sequence ID" value="MFK2874723.1"/>
    <property type="molecule type" value="Genomic_DNA"/>
</dbReference>
<evidence type="ECO:0000313" key="2">
    <source>
        <dbReference type="EMBL" id="MFK2874723.1"/>
    </source>
</evidence>
<sequence>MSMNQALWLPAKGATPEVRPAPVPTPGQGQIVIRAACVAINPIDWILQQVGSLIFPFLRYPLVLGWDVAGEVVAVGAGVSRFKVGDRIVGLAVGQDKSVNDPVEGAFQHHPLLRDHMATPIPPSLTWEQAAVLPLAISTAACCLFQSAHLALDPPTVSPHSNGKTVLIWGGSTSVGSNAIQLAVAAGYEVVTTASPRNHAYVRQLGASAVFDYKSRTVVRDIVQFLKGKTLAGAVAIGAGSAPLCVAIMGACTGRKYVAIASPPVSFDDAPEHGRRGPWLAGKLFRMVRGTVGVMLRGRLKGVHSGFVNGSSLLNDGVGRMIFTEFLPGALASGQFRSSPEPIMAGAGLEAIPNALERHRKGGVSAGKLVVTL</sequence>
<dbReference type="InterPro" id="IPR047122">
    <property type="entry name" value="Trans-enoyl_RdTase-like"/>
</dbReference>
<keyword evidence="3" id="KW-1185">Reference proteome</keyword>
<dbReference type="Gene3D" id="3.40.50.720">
    <property type="entry name" value="NAD(P)-binding Rossmann-like Domain"/>
    <property type="match status" value="1"/>
</dbReference>
<organism evidence="2 3">
    <name type="scientific">Dyella lipolytica</name>
    <dbReference type="NCBI Taxonomy" id="1867835"/>
    <lineage>
        <taxon>Bacteria</taxon>
        <taxon>Pseudomonadati</taxon>
        <taxon>Pseudomonadota</taxon>
        <taxon>Gammaproteobacteria</taxon>
        <taxon>Lysobacterales</taxon>
        <taxon>Rhodanobacteraceae</taxon>
        <taxon>Dyella</taxon>
    </lineage>
</organism>
<dbReference type="CDD" id="cd08249">
    <property type="entry name" value="enoyl_reductase_like"/>
    <property type="match status" value="1"/>
</dbReference>
<dbReference type="PANTHER" id="PTHR45348:SF2">
    <property type="entry name" value="ZINC-TYPE ALCOHOL DEHYDROGENASE-LIKE PROTEIN C2E1P3.01"/>
    <property type="match status" value="1"/>
</dbReference>
<feature type="domain" description="Enoyl reductase (ER)" evidence="1">
    <location>
        <begin position="13"/>
        <end position="371"/>
    </location>
</feature>
<dbReference type="Gene3D" id="3.90.180.10">
    <property type="entry name" value="Medium-chain alcohol dehydrogenases, catalytic domain"/>
    <property type="match status" value="1"/>
</dbReference>
<proteinExistence type="predicted"/>
<dbReference type="SUPFAM" id="SSF51735">
    <property type="entry name" value="NAD(P)-binding Rossmann-fold domains"/>
    <property type="match status" value="1"/>
</dbReference>
<evidence type="ECO:0000313" key="3">
    <source>
        <dbReference type="Proteomes" id="UP001620405"/>
    </source>
</evidence>
<dbReference type="RefSeq" id="WP_284396626.1">
    <property type="nucleotide sequence ID" value="NZ_BSNQ01000003.1"/>
</dbReference>
<dbReference type="Pfam" id="PF08240">
    <property type="entry name" value="ADH_N"/>
    <property type="match status" value="1"/>
</dbReference>
<dbReference type="SMART" id="SM00829">
    <property type="entry name" value="PKS_ER"/>
    <property type="match status" value="1"/>
</dbReference>
<dbReference type="InterPro" id="IPR011032">
    <property type="entry name" value="GroES-like_sf"/>
</dbReference>
<evidence type="ECO:0000259" key="1">
    <source>
        <dbReference type="SMART" id="SM00829"/>
    </source>
</evidence>
<gene>
    <name evidence="2" type="ORF">ISP13_14360</name>
</gene>
<name>A0ABW8IXH7_9GAMM</name>
<comment type="caution">
    <text evidence="2">The sequence shown here is derived from an EMBL/GenBank/DDBJ whole genome shotgun (WGS) entry which is preliminary data.</text>
</comment>
<dbReference type="InterPro" id="IPR036291">
    <property type="entry name" value="NAD(P)-bd_dom_sf"/>
</dbReference>
<reference evidence="2 3" key="1">
    <citation type="submission" date="2020-10" db="EMBL/GenBank/DDBJ databases">
        <title>Phylogeny of dyella-like bacteria.</title>
        <authorList>
            <person name="Fu J."/>
        </authorList>
    </citation>
    <scope>NUCLEOTIDE SEQUENCE [LARGE SCALE GENOMIC DNA]</scope>
    <source>
        <strain evidence="2 3">DHOB07</strain>
    </source>
</reference>
<protein>
    <submittedName>
        <fullName evidence="2">Zinc-binding alcohol dehydrogenase family protein</fullName>
    </submittedName>
</protein>
<dbReference type="PANTHER" id="PTHR45348">
    <property type="entry name" value="HYPOTHETICAL OXIDOREDUCTASE (EUROFUNG)"/>
    <property type="match status" value="1"/>
</dbReference>
<dbReference type="InterPro" id="IPR020843">
    <property type="entry name" value="ER"/>
</dbReference>
<dbReference type="SUPFAM" id="SSF50129">
    <property type="entry name" value="GroES-like"/>
    <property type="match status" value="1"/>
</dbReference>
<dbReference type="InterPro" id="IPR013154">
    <property type="entry name" value="ADH-like_N"/>
</dbReference>
<accession>A0ABW8IXH7</accession>